<evidence type="ECO:0000256" key="11">
    <source>
        <dbReference type="ARBA" id="ARBA00022840"/>
    </source>
</evidence>
<dbReference type="GO" id="GO:0006303">
    <property type="term" value="P:double-strand break repair via nonhomologous end joining"/>
    <property type="evidence" value="ECO:0007669"/>
    <property type="project" value="TreeGrafter"/>
</dbReference>
<feature type="domain" description="BRCT" evidence="21">
    <location>
        <begin position="655"/>
        <end position="763"/>
    </location>
</feature>
<accession>A0A9C7PZP4</accession>
<dbReference type="Pfam" id="PF01068">
    <property type="entry name" value="DNA_ligase_A_M"/>
    <property type="match status" value="1"/>
</dbReference>
<dbReference type="CDD" id="cd07968">
    <property type="entry name" value="OBF_DNA_ligase_IV"/>
    <property type="match status" value="1"/>
</dbReference>
<evidence type="ECO:0000256" key="6">
    <source>
        <dbReference type="ARBA" id="ARBA00022598"/>
    </source>
</evidence>
<dbReference type="Gene3D" id="3.40.50.10190">
    <property type="entry name" value="BRCT domain"/>
    <property type="match status" value="1"/>
</dbReference>
<dbReference type="GO" id="GO:0032807">
    <property type="term" value="C:DNA ligase IV complex"/>
    <property type="evidence" value="ECO:0007669"/>
    <property type="project" value="TreeGrafter"/>
</dbReference>
<evidence type="ECO:0000313" key="23">
    <source>
        <dbReference type="Proteomes" id="UP001061958"/>
    </source>
</evidence>
<dbReference type="Gene3D" id="1.10.3260.10">
    <property type="entry name" value="DNA ligase, ATP-dependent, N-terminal domain"/>
    <property type="match status" value="1"/>
</dbReference>
<evidence type="ECO:0000256" key="18">
    <source>
        <dbReference type="ARBA" id="ARBA00034003"/>
    </source>
</evidence>
<feature type="domain" description="ATP-dependent DNA ligase family profile" evidence="20">
    <location>
        <begin position="349"/>
        <end position="493"/>
    </location>
</feature>
<dbReference type="InterPro" id="IPR001357">
    <property type="entry name" value="BRCT_dom"/>
</dbReference>
<dbReference type="SUPFAM" id="SSF56091">
    <property type="entry name" value="DNA ligase/mRNA capping enzyme, catalytic domain"/>
    <property type="match status" value="1"/>
</dbReference>
<keyword evidence="7" id="KW-0479">Metal-binding</keyword>
<dbReference type="GO" id="GO:0071897">
    <property type="term" value="P:DNA biosynthetic process"/>
    <property type="evidence" value="ECO:0007669"/>
    <property type="project" value="InterPro"/>
</dbReference>
<dbReference type="InterPro" id="IPR000977">
    <property type="entry name" value="DNA_ligase_ATP-dep"/>
</dbReference>
<evidence type="ECO:0000256" key="19">
    <source>
        <dbReference type="RuleBase" id="RU004196"/>
    </source>
</evidence>
<dbReference type="SUPFAM" id="SSF52113">
    <property type="entry name" value="BRCT domain"/>
    <property type="match status" value="1"/>
</dbReference>
<evidence type="ECO:0000256" key="10">
    <source>
        <dbReference type="ARBA" id="ARBA00022763"/>
    </source>
</evidence>
<dbReference type="GO" id="GO:0006297">
    <property type="term" value="P:nucleotide-excision repair, DNA gap filling"/>
    <property type="evidence" value="ECO:0007669"/>
    <property type="project" value="TreeGrafter"/>
</dbReference>
<dbReference type="InterPro" id="IPR012310">
    <property type="entry name" value="DNA_ligase_ATP-dep_cent"/>
</dbReference>
<evidence type="ECO:0000256" key="14">
    <source>
        <dbReference type="ARBA" id="ARBA00023204"/>
    </source>
</evidence>
<comment type="subcellular location">
    <subcellularLocation>
        <location evidence="2">Nucleus</location>
    </subcellularLocation>
</comment>
<name>A0A9C7PZP4_9RHOD</name>
<dbReference type="AlphaFoldDB" id="A0A9C7PZP4"/>
<dbReference type="Gene3D" id="3.30.470.30">
    <property type="entry name" value="DNA ligase/mRNA capping enzyme"/>
    <property type="match status" value="1"/>
</dbReference>
<sequence>MTLVEYEPFSNFCSILDQICQSKGIEEKMKIVESFWKHVSKVSSLIEIPARYLAPLDSFSILRLLLPELDNERRSFGMKEKGLAELYISVFELEPSSFDAQRLRRWQDPSVQQQPGQIPAIPGSFFSVLETVLRHRCSHTSTLNMSQINEFLDELNTSLERERKKRIFHQLVTKCTLIENIWISRIILKQMHLGLRFENILKWFHPSALEDYRLTHSLRRMCEDCSQPGFFIASQDVVLGQPAAVSLAKRQENLQRIPYLMPDGFFLEPKFDGERLQLHKKGEDIQCFSRNALDTTHLYGPHLKTAILLCVDAQDCVLDGEVLLYNVDKQAFEHFDQIRHYISISKDAKLNENFLITYMIFDVLYVDQNQDVPPSIISFPLETRKEILKGIIRPFHSQIRLVPYKEGCTVEDIKEAMEDFVEQKYEGVVVKNKKRPYLLGERDDEVMIKLKPDYFTGLVQDLDVLILGAFIGRGYSKIARIGKPSHFLIGLLQKDNEEHDKNVEVSWIVIGKVGSGYSYEQLEQLQQKLAPFWKLYDKLAPPEHLKQSLLKADAVPDFWIEPCHSVVLTIHAYEVRPSSIYSGYAVRFPRVAKIRWDKRWYECSTLEELIRSSEPSFAGCSVESLTSNKKRKVEPLLRVKFDLPLTQTLPEAIAKSSHFLVGVVFCIVGASSNQEKQYYEELVHQLGGKTVQSVTQDTCFVLAISPDHIAVKNMVKSFQNPPRIVRRNLRSRGCLEAKDILKVKWLLDCQAKDRMVEVLPSHVVWATDSLRKDMERRCDCWGDSWNKTVDEEELRELLNNVVIPDDIPPDVESVIASCPELKEIDYGGLFRSWRVIVEDFGHFCDTDAAAYLISFFGCQLVIEKEENSKVQNRDIPSCYYLVADSDAHRKDGVQVLTKAFIWERVKQHISQE</sequence>
<evidence type="ECO:0000256" key="17">
    <source>
        <dbReference type="ARBA" id="ARBA00031942"/>
    </source>
</evidence>
<dbReference type="OrthoDB" id="151490at2759"/>
<evidence type="ECO:0000313" key="22">
    <source>
        <dbReference type="EMBL" id="GJQ13114.1"/>
    </source>
</evidence>
<dbReference type="CDD" id="cd07903">
    <property type="entry name" value="Adenylation_DNA_ligase_IV"/>
    <property type="match status" value="1"/>
</dbReference>
<dbReference type="InterPro" id="IPR036420">
    <property type="entry name" value="BRCT_dom_sf"/>
</dbReference>
<dbReference type="PANTHER" id="PTHR45997">
    <property type="entry name" value="DNA LIGASE 4"/>
    <property type="match status" value="1"/>
</dbReference>
<comment type="similarity">
    <text evidence="3 19">Belongs to the ATP-dependent DNA ligase family.</text>
</comment>
<dbReference type="NCBIfam" id="TIGR00574">
    <property type="entry name" value="dnl1"/>
    <property type="match status" value="1"/>
</dbReference>
<evidence type="ECO:0000256" key="2">
    <source>
        <dbReference type="ARBA" id="ARBA00004123"/>
    </source>
</evidence>
<dbReference type="PROSITE" id="PS50172">
    <property type="entry name" value="BRCT"/>
    <property type="match status" value="1"/>
</dbReference>
<keyword evidence="13" id="KW-0233">DNA recombination</keyword>
<evidence type="ECO:0000259" key="20">
    <source>
        <dbReference type="PROSITE" id="PS50160"/>
    </source>
</evidence>
<evidence type="ECO:0000256" key="12">
    <source>
        <dbReference type="ARBA" id="ARBA00022842"/>
    </source>
</evidence>
<comment type="catalytic activity">
    <reaction evidence="18">
        <text>ATP + (deoxyribonucleotide)n-3'-hydroxyl + 5'-phospho-(deoxyribonucleotide)m = (deoxyribonucleotide)n+m + AMP + diphosphate.</text>
        <dbReference type="EC" id="6.5.1.1"/>
    </reaction>
</comment>
<evidence type="ECO:0000256" key="13">
    <source>
        <dbReference type="ARBA" id="ARBA00023172"/>
    </source>
</evidence>
<dbReference type="Pfam" id="PF04679">
    <property type="entry name" value="DNA_ligase_A_C"/>
    <property type="match status" value="1"/>
</dbReference>
<keyword evidence="14" id="KW-0234">DNA repair</keyword>
<evidence type="ECO:0000256" key="3">
    <source>
        <dbReference type="ARBA" id="ARBA00007572"/>
    </source>
</evidence>
<evidence type="ECO:0000256" key="15">
    <source>
        <dbReference type="ARBA" id="ARBA00023242"/>
    </source>
</evidence>
<evidence type="ECO:0000256" key="7">
    <source>
        <dbReference type="ARBA" id="ARBA00022723"/>
    </source>
</evidence>
<dbReference type="GO" id="GO:0003910">
    <property type="term" value="F:DNA ligase (ATP) activity"/>
    <property type="evidence" value="ECO:0007669"/>
    <property type="project" value="UniProtKB-EC"/>
</dbReference>
<dbReference type="GO" id="GO:0046872">
    <property type="term" value="F:metal ion binding"/>
    <property type="evidence" value="ECO:0007669"/>
    <property type="project" value="UniProtKB-KW"/>
</dbReference>
<dbReference type="InterPro" id="IPR029710">
    <property type="entry name" value="LIG4"/>
</dbReference>
<protein>
    <recommendedName>
        <fullName evidence="5">DNA ligase 4</fullName>
        <ecNumber evidence="4">6.5.1.1</ecNumber>
    </recommendedName>
    <alternativeName>
        <fullName evidence="17">DNA ligase IV</fullName>
    </alternativeName>
    <alternativeName>
        <fullName evidence="16">Polydeoxyribonucleotide synthase [ATP] 4</fullName>
    </alternativeName>
</protein>
<evidence type="ECO:0000256" key="4">
    <source>
        <dbReference type="ARBA" id="ARBA00012727"/>
    </source>
</evidence>
<dbReference type="InterPro" id="IPR012308">
    <property type="entry name" value="DNA_ligase_ATP-dep_N"/>
</dbReference>
<evidence type="ECO:0000256" key="9">
    <source>
        <dbReference type="ARBA" id="ARBA00022741"/>
    </source>
</evidence>
<comment type="caution">
    <text evidence="22">The sequence shown here is derived from an EMBL/GenBank/DDBJ whole genome shotgun (WGS) entry which is preliminary data.</text>
</comment>
<keyword evidence="23" id="KW-1185">Reference proteome</keyword>
<dbReference type="EMBL" id="BQMJ01000040">
    <property type="protein sequence ID" value="GJQ13114.1"/>
    <property type="molecule type" value="Genomic_DNA"/>
</dbReference>
<dbReference type="InterPro" id="IPR012309">
    <property type="entry name" value="DNA_ligase_ATP-dep_C"/>
</dbReference>
<organism evidence="22 23">
    <name type="scientific">Galdieria partita</name>
    <dbReference type="NCBI Taxonomy" id="83374"/>
    <lineage>
        <taxon>Eukaryota</taxon>
        <taxon>Rhodophyta</taxon>
        <taxon>Bangiophyceae</taxon>
        <taxon>Galdieriales</taxon>
        <taxon>Galdieriaceae</taxon>
        <taxon>Galdieria</taxon>
    </lineage>
</organism>
<keyword evidence="12" id="KW-0460">Magnesium</keyword>
<dbReference type="Pfam" id="PF00533">
    <property type="entry name" value="BRCT"/>
    <property type="match status" value="1"/>
</dbReference>
<keyword evidence="9" id="KW-0547">Nucleotide-binding</keyword>
<dbReference type="Gene3D" id="2.40.50.140">
    <property type="entry name" value="Nucleic acid-binding proteins"/>
    <property type="match status" value="1"/>
</dbReference>
<keyword evidence="15" id="KW-0539">Nucleus</keyword>
<evidence type="ECO:0000256" key="8">
    <source>
        <dbReference type="ARBA" id="ARBA00022737"/>
    </source>
</evidence>
<dbReference type="Proteomes" id="UP001061958">
    <property type="component" value="Unassembled WGS sequence"/>
</dbReference>
<proteinExistence type="inferred from homology"/>
<evidence type="ECO:0000256" key="1">
    <source>
        <dbReference type="ARBA" id="ARBA00001946"/>
    </source>
</evidence>
<evidence type="ECO:0000259" key="21">
    <source>
        <dbReference type="PROSITE" id="PS50172"/>
    </source>
</evidence>
<dbReference type="InterPro" id="IPR012340">
    <property type="entry name" value="NA-bd_OB-fold"/>
</dbReference>
<evidence type="ECO:0000256" key="16">
    <source>
        <dbReference type="ARBA" id="ARBA00030676"/>
    </source>
</evidence>
<gene>
    <name evidence="22" type="ORF">GpartN1_g4905.t1</name>
</gene>
<dbReference type="PROSITE" id="PS50160">
    <property type="entry name" value="DNA_LIGASE_A3"/>
    <property type="match status" value="1"/>
</dbReference>
<dbReference type="GO" id="GO:0005524">
    <property type="term" value="F:ATP binding"/>
    <property type="evidence" value="ECO:0007669"/>
    <property type="project" value="UniProtKB-KW"/>
</dbReference>
<reference evidence="22" key="2">
    <citation type="submission" date="2022-01" db="EMBL/GenBank/DDBJ databases">
        <authorList>
            <person name="Hirooka S."/>
            <person name="Miyagishima S.Y."/>
        </authorList>
    </citation>
    <scope>NUCLEOTIDE SEQUENCE</scope>
    <source>
        <strain evidence="22">NBRC 102759</strain>
    </source>
</reference>
<dbReference type="InterPro" id="IPR044125">
    <property type="entry name" value="Adenylation_DNA_ligase_IV"/>
</dbReference>
<keyword evidence="6" id="KW-0436">Ligase</keyword>
<keyword evidence="11" id="KW-0067">ATP-binding</keyword>
<dbReference type="Pfam" id="PF04675">
    <property type="entry name" value="DNA_ligase_A_N"/>
    <property type="match status" value="1"/>
</dbReference>
<dbReference type="GO" id="GO:0006310">
    <property type="term" value="P:DNA recombination"/>
    <property type="evidence" value="ECO:0007669"/>
    <property type="project" value="UniProtKB-KW"/>
</dbReference>
<dbReference type="PANTHER" id="PTHR45997:SF1">
    <property type="entry name" value="DNA LIGASE 4"/>
    <property type="match status" value="1"/>
</dbReference>
<dbReference type="InterPro" id="IPR036599">
    <property type="entry name" value="DNA_ligase_N_sf"/>
</dbReference>
<dbReference type="SUPFAM" id="SSF50249">
    <property type="entry name" value="Nucleic acid-binding proteins"/>
    <property type="match status" value="1"/>
</dbReference>
<dbReference type="GO" id="GO:0003677">
    <property type="term" value="F:DNA binding"/>
    <property type="evidence" value="ECO:0007669"/>
    <property type="project" value="InterPro"/>
</dbReference>
<evidence type="ECO:0000256" key="5">
    <source>
        <dbReference type="ARBA" id="ARBA00022073"/>
    </source>
</evidence>
<reference evidence="22" key="1">
    <citation type="journal article" date="2022" name="Proc. Natl. Acad. Sci. U.S.A.">
        <title>Life cycle and functional genomics of the unicellular red alga Galdieria for elucidating algal and plant evolution and industrial use.</title>
        <authorList>
            <person name="Hirooka S."/>
            <person name="Itabashi T."/>
            <person name="Ichinose T.M."/>
            <person name="Onuma R."/>
            <person name="Fujiwara T."/>
            <person name="Yamashita S."/>
            <person name="Jong L.W."/>
            <person name="Tomita R."/>
            <person name="Iwane A.H."/>
            <person name="Miyagishima S.Y."/>
        </authorList>
    </citation>
    <scope>NUCLEOTIDE SEQUENCE</scope>
    <source>
        <strain evidence="22">NBRC 102759</strain>
    </source>
</reference>
<keyword evidence="10" id="KW-0227">DNA damage</keyword>
<comment type="cofactor">
    <cofactor evidence="1">
        <name>Mg(2+)</name>
        <dbReference type="ChEBI" id="CHEBI:18420"/>
    </cofactor>
</comment>
<keyword evidence="8" id="KW-0677">Repeat</keyword>
<dbReference type="EC" id="6.5.1.1" evidence="4"/>